<dbReference type="InterPro" id="IPR043128">
    <property type="entry name" value="Rev_trsase/Diguanyl_cyclase"/>
</dbReference>
<feature type="transmembrane region" description="Helical" evidence="3">
    <location>
        <begin position="799"/>
        <end position="817"/>
    </location>
</feature>
<feature type="domain" description="GGDEF" evidence="4">
    <location>
        <begin position="883"/>
        <end position="1015"/>
    </location>
</feature>
<organism evidence="5 6">
    <name type="scientific">Altericroceibacterium indicum</name>
    <dbReference type="NCBI Taxonomy" id="374177"/>
    <lineage>
        <taxon>Bacteria</taxon>
        <taxon>Pseudomonadati</taxon>
        <taxon>Pseudomonadota</taxon>
        <taxon>Alphaproteobacteria</taxon>
        <taxon>Sphingomonadales</taxon>
        <taxon>Erythrobacteraceae</taxon>
        <taxon>Altericroceibacterium</taxon>
    </lineage>
</organism>
<dbReference type="SMART" id="SM00267">
    <property type="entry name" value="GGDEF"/>
    <property type="match status" value="1"/>
</dbReference>
<dbReference type="InterPro" id="IPR011110">
    <property type="entry name" value="Reg_prop"/>
</dbReference>
<name>A0A845A783_9SPHN</name>
<evidence type="ECO:0000256" key="1">
    <source>
        <dbReference type="ARBA" id="ARBA00012528"/>
    </source>
</evidence>
<dbReference type="SUPFAM" id="SSF50998">
    <property type="entry name" value="Quinoprotein alcohol dehydrogenase-like"/>
    <property type="match status" value="1"/>
</dbReference>
<dbReference type="Pfam" id="PF07494">
    <property type="entry name" value="Reg_prop"/>
    <property type="match status" value="3"/>
</dbReference>
<dbReference type="Gene3D" id="3.30.70.270">
    <property type="match status" value="1"/>
</dbReference>
<dbReference type="InterPro" id="IPR029787">
    <property type="entry name" value="Nucleotide_cyclase"/>
</dbReference>
<dbReference type="SUPFAM" id="SSF63829">
    <property type="entry name" value="Calcium-dependent phosphotriesterase"/>
    <property type="match status" value="1"/>
</dbReference>
<proteinExistence type="predicted"/>
<dbReference type="NCBIfam" id="TIGR00254">
    <property type="entry name" value="GGDEF"/>
    <property type="match status" value="1"/>
</dbReference>
<evidence type="ECO:0000256" key="3">
    <source>
        <dbReference type="SAM" id="Phobius"/>
    </source>
</evidence>
<dbReference type="PANTHER" id="PTHR45138">
    <property type="entry name" value="REGULATORY COMPONENTS OF SENSORY TRANSDUCTION SYSTEM"/>
    <property type="match status" value="1"/>
</dbReference>
<dbReference type="FunFam" id="3.30.70.270:FF:000001">
    <property type="entry name" value="Diguanylate cyclase domain protein"/>
    <property type="match status" value="1"/>
</dbReference>
<dbReference type="SUPFAM" id="SSF55073">
    <property type="entry name" value="Nucleotide cyclase"/>
    <property type="match status" value="1"/>
</dbReference>
<dbReference type="Pfam" id="PF00990">
    <property type="entry name" value="GGDEF"/>
    <property type="match status" value="1"/>
</dbReference>
<dbReference type="InterPro" id="IPR000160">
    <property type="entry name" value="GGDEF_dom"/>
</dbReference>
<dbReference type="GO" id="GO:0052621">
    <property type="term" value="F:diguanylate cyclase activity"/>
    <property type="evidence" value="ECO:0007669"/>
    <property type="project" value="UniProtKB-EC"/>
</dbReference>
<dbReference type="InterPro" id="IPR011047">
    <property type="entry name" value="Quinoprotein_ADH-like_sf"/>
</dbReference>
<dbReference type="Gene3D" id="2.60.40.10">
    <property type="entry name" value="Immunoglobulins"/>
    <property type="match status" value="1"/>
</dbReference>
<evidence type="ECO:0000256" key="2">
    <source>
        <dbReference type="ARBA" id="ARBA00034247"/>
    </source>
</evidence>
<keyword evidence="3" id="KW-1133">Transmembrane helix</keyword>
<dbReference type="AlphaFoldDB" id="A0A845A783"/>
<keyword evidence="3" id="KW-0812">Transmembrane</keyword>
<dbReference type="Pfam" id="PF07495">
    <property type="entry name" value="Y_Y_Y"/>
    <property type="match status" value="1"/>
</dbReference>
<dbReference type="SUPFAM" id="SSF101898">
    <property type="entry name" value="NHL repeat"/>
    <property type="match status" value="1"/>
</dbReference>
<evidence type="ECO:0000313" key="5">
    <source>
        <dbReference type="EMBL" id="MXP25123.1"/>
    </source>
</evidence>
<evidence type="ECO:0000259" key="4">
    <source>
        <dbReference type="PROSITE" id="PS50887"/>
    </source>
</evidence>
<comment type="catalytic activity">
    <reaction evidence="2">
        <text>2 GTP = 3',3'-c-di-GMP + 2 diphosphate</text>
        <dbReference type="Rhea" id="RHEA:24898"/>
        <dbReference type="ChEBI" id="CHEBI:33019"/>
        <dbReference type="ChEBI" id="CHEBI:37565"/>
        <dbReference type="ChEBI" id="CHEBI:58805"/>
        <dbReference type="EC" id="2.7.7.65"/>
    </reaction>
</comment>
<keyword evidence="3" id="KW-0472">Membrane</keyword>
<dbReference type="PANTHER" id="PTHR45138:SF9">
    <property type="entry name" value="DIGUANYLATE CYCLASE DGCM-RELATED"/>
    <property type="match status" value="1"/>
</dbReference>
<dbReference type="EC" id="2.7.7.65" evidence="1"/>
<keyword evidence="6" id="KW-1185">Reference proteome</keyword>
<dbReference type="Gene3D" id="2.130.10.10">
    <property type="entry name" value="YVTN repeat-like/Quinoprotein amine dehydrogenase"/>
    <property type="match status" value="2"/>
</dbReference>
<dbReference type="InterPro" id="IPR013783">
    <property type="entry name" value="Ig-like_fold"/>
</dbReference>
<evidence type="ECO:0000313" key="6">
    <source>
        <dbReference type="Proteomes" id="UP000460561"/>
    </source>
</evidence>
<dbReference type="InterPro" id="IPR050469">
    <property type="entry name" value="Diguanylate_Cyclase"/>
</dbReference>
<dbReference type="InterPro" id="IPR011123">
    <property type="entry name" value="Y_Y_Y"/>
</dbReference>
<reference evidence="5 6" key="1">
    <citation type="submission" date="2019-12" db="EMBL/GenBank/DDBJ databases">
        <title>Genomic-based taxomic classification of the family Erythrobacteraceae.</title>
        <authorList>
            <person name="Xu L."/>
        </authorList>
    </citation>
    <scope>NUCLEOTIDE SEQUENCE [LARGE SCALE GENOMIC DNA]</scope>
    <source>
        <strain evidence="5 6">DSM 18604</strain>
    </source>
</reference>
<dbReference type="Proteomes" id="UP000460561">
    <property type="component" value="Unassembled WGS sequence"/>
</dbReference>
<accession>A0A845A783</accession>
<gene>
    <name evidence="5" type="ORF">GRI39_03555</name>
</gene>
<dbReference type="CDD" id="cd01949">
    <property type="entry name" value="GGDEF"/>
    <property type="match status" value="1"/>
</dbReference>
<sequence length="1023" mass="111660">MCNLMRHEMRNWKFLHALALRILTLLLLSSLWPIAAYAQSGWTGWQTPSFILFDKQSGLPHSTTTALAQDTAGFIWIGTRGGLARFDGQRFQVFKQTNDKKGSLTDNYIRTLMALPDGKLLVGTNVGGLLRFDPATNNFTRLGTKSTGFGERIYGLSTDGKGGAWIATERGVHHLLPNSNTITNVWPAEGVVGRAFSVLQDETGALWIGSGDGLYVRRPGASRIERLTFAGEIGAALDQDIWALMRDSKGRLWVGSGTDGVVIIEGDKASQIAALKGSSAYIKHSTVRAISELPDGKIWIATDGSGVITLDPSLQNPVALRNNPERANSIASDTIRAVLKDDQGGVWAATELGANRTFSRTPKIFTISAGMPNPRRSLISNEVRGLLVTHDNHIWTGFSNGLIDVIDRKAGTVHHLRVTGRHQGQDVKALVEAPDGKILVGARGLVEFDPNTFRQTSINLPELEGKPIIALRFVGNSLLVGTYSGLFVWDRQKNKITHYIHKDHDHYSLVNNEVMNINVIGDQVWLSTSGGISRFNIKTGRFTNFFNVSGDPFSLPQNYSSSILTAAGKMWVGTYGGVAVASLNNPKPRFTAITEDDGLSGNDVSALLLDNNGKVWVASSNALSVIDARTKSVRTASKTDGVPVTTFNRFTAARLPDGSLMFGGSAGLTVVQSVIANEKQVSAAQLTPTTLEVNERLVPLGATISDQLPALSASTRSVRIGFSLLDYSAPREIRYSYKLEGFDKNWISVPAGMAATAAYTNLASGPYTLRLRAQVPGLSGVTLERKINFEIAAQWHEHWIVRGAIVALVMLAVFGLVQLRVRLLRRQANILEKQVQERTRALSDANTRLDQLARTDPLTGLLNRRHLTELLSIEHDRATRLGSEFAVILIDLDHFKSVNDKYGHHTGDTVLEATARIMQTEVRSIDSVARYGGEEFLILMPGASVEQAAAIAERVRTKIAEMPFFADEIMFNISVSCGVAAWERAESTVSLMRRADRALYAAKSAGRNSVRQSLSKSLAHNEF</sequence>
<dbReference type="PROSITE" id="PS50887">
    <property type="entry name" value="GGDEF"/>
    <property type="match status" value="1"/>
</dbReference>
<dbReference type="InterPro" id="IPR015943">
    <property type="entry name" value="WD40/YVTN_repeat-like_dom_sf"/>
</dbReference>
<protein>
    <recommendedName>
        <fullName evidence="1">diguanylate cyclase</fullName>
        <ecNumber evidence="1">2.7.7.65</ecNumber>
    </recommendedName>
</protein>
<dbReference type="EMBL" id="WTYQ01000001">
    <property type="protein sequence ID" value="MXP25123.1"/>
    <property type="molecule type" value="Genomic_DNA"/>
</dbReference>
<comment type="caution">
    <text evidence="5">The sequence shown here is derived from an EMBL/GenBank/DDBJ whole genome shotgun (WGS) entry which is preliminary data.</text>
</comment>